<evidence type="ECO:0000313" key="2">
    <source>
        <dbReference type="Proteomes" id="UP000265800"/>
    </source>
</evidence>
<dbReference type="EMBL" id="QWKZ01000185">
    <property type="protein sequence ID" value="RIH81205.1"/>
    <property type="molecule type" value="Genomic_DNA"/>
</dbReference>
<proteinExistence type="predicted"/>
<accession>A0A399EA60</accession>
<sequence>MEPQLLQELFNPAPGRRGAHLALQLAVDQALEDDLGLCGVQPVGGDAQPAYPLLQHRSGALAQHGLEGLT</sequence>
<dbReference type="Proteomes" id="UP000265800">
    <property type="component" value="Unassembled WGS sequence"/>
</dbReference>
<protein>
    <submittedName>
        <fullName evidence="1">Uncharacterized protein</fullName>
    </submittedName>
</protein>
<reference evidence="1 2" key="1">
    <citation type="submission" date="2018-08" db="EMBL/GenBank/DDBJ databases">
        <title>Meiothermus luteus KCTC 52599 genome sequencing project.</title>
        <authorList>
            <person name="Da Costa M.S."/>
            <person name="Albuquerque L."/>
            <person name="Raposo P."/>
            <person name="Froufe H.J.C."/>
            <person name="Barroso C.S."/>
            <person name="Egas C."/>
        </authorList>
    </citation>
    <scope>NUCLEOTIDE SEQUENCE [LARGE SCALE GENOMIC DNA]</scope>
    <source>
        <strain evidence="1 2">KCTC 52599</strain>
    </source>
</reference>
<gene>
    <name evidence="1" type="ORF">Mlute_02869</name>
</gene>
<name>A0A399EA60_9DEIN</name>
<evidence type="ECO:0000313" key="1">
    <source>
        <dbReference type="EMBL" id="RIH81205.1"/>
    </source>
</evidence>
<dbReference type="AlphaFoldDB" id="A0A399EA60"/>
<organism evidence="1 2">
    <name type="scientific">Meiothermus luteus</name>
    <dbReference type="NCBI Taxonomy" id="2026184"/>
    <lineage>
        <taxon>Bacteria</taxon>
        <taxon>Thermotogati</taxon>
        <taxon>Deinococcota</taxon>
        <taxon>Deinococci</taxon>
        <taxon>Thermales</taxon>
        <taxon>Thermaceae</taxon>
        <taxon>Meiothermus</taxon>
    </lineage>
</organism>
<keyword evidence="2" id="KW-1185">Reference proteome</keyword>
<comment type="caution">
    <text evidence="1">The sequence shown here is derived from an EMBL/GenBank/DDBJ whole genome shotgun (WGS) entry which is preliminary data.</text>
</comment>